<gene>
    <name evidence="1" type="ORF">P7K49_039308</name>
</gene>
<name>A0ABQ9TB87_SAGOE</name>
<protein>
    <submittedName>
        <fullName evidence="1">Uncharacterized protein</fullName>
    </submittedName>
</protein>
<comment type="caution">
    <text evidence="1">The sequence shown here is derived from an EMBL/GenBank/DDBJ whole genome shotgun (WGS) entry which is preliminary data.</text>
</comment>
<reference evidence="1 2" key="1">
    <citation type="submission" date="2023-05" db="EMBL/GenBank/DDBJ databases">
        <title>B98-5 Cell Line De Novo Hybrid Assembly: An Optical Mapping Approach.</title>
        <authorList>
            <person name="Kananen K."/>
            <person name="Auerbach J.A."/>
            <person name="Kautto E."/>
            <person name="Blachly J.S."/>
        </authorList>
    </citation>
    <scope>NUCLEOTIDE SEQUENCE [LARGE SCALE GENOMIC DNA]</scope>
    <source>
        <strain evidence="1">B95-8</strain>
        <tissue evidence="1">Cell line</tissue>
    </source>
</reference>
<dbReference type="EMBL" id="JASSZA010000047">
    <property type="protein sequence ID" value="KAK2081961.1"/>
    <property type="molecule type" value="Genomic_DNA"/>
</dbReference>
<sequence length="366" mass="40883">MKPWTHPGPYIVALWTQAESSTLVTSTQPVSDTIIPWMQAQHPAGIFWTTQTVSDLLISRIYDEYLAGNPGAWAVVSTVLPWTQATPSAGNSWTLPVSESITTRAQSEFPVINTLTEAAASTVTKQTHDFPNVNSYTQNDLGTMGPMLTSGARTLWALSEAKLCRVLTQCQPDTTQPLIQDENQVSVLRTHHEIENINQLAMSEFGILMSWIATVLQAAKPWPQPEALVSRTLFKTRTEKIKPWAQPEFETLRTFTPFGPGKTESRAEYETTTFMTGIQSETGNFYACTQLGEGTVRSWTISEADTVKLWIQTEAGPTHHWTQAKTKQIRPLTHVQFQAVRPWTLSMSDTLLNHVEMETAKMLDCV</sequence>
<evidence type="ECO:0000313" key="1">
    <source>
        <dbReference type="EMBL" id="KAK2081961.1"/>
    </source>
</evidence>
<dbReference type="Proteomes" id="UP001266305">
    <property type="component" value="Unassembled WGS sequence"/>
</dbReference>
<proteinExistence type="predicted"/>
<organism evidence="1 2">
    <name type="scientific">Saguinus oedipus</name>
    <name type="common">Cotton-top tamarin</name>
    <name type="synonym">Oedipomidas oedipus</name>
    <dbReference type="NCBI Taxonomy" id="9490"/>
    <lineage>
        <taxon>Eukaryota</taxon>
        <taxon>Metazoa</taxon>
        <taxon>Chordata</taxon>
        <taxon>Craniata</taxon>
        <taxon>Vertebrata</taxon>
        <taxon>Euteleostomi</taxon>
        <taxon>Mammalia</taxon>
        <taxon>Eutheria</taxon>
        <taxon>Euarchontoglires</taxon>
        <taxon>Primates</taxon>
        <taxon>Haplorrhini</taxon>
        <taxon>Platyrrhini</taxon>
        <taxon>Cebidae</taxon>
        <taxon>Callitrichinae</taxon>
        <taxon>Saguinus</taxon>
    </lineage>
</organism>
<accession>A0ABQ9TB87</accession>
<keyword evidence="2" id="KW-1185">Reference proteome</keyword>
<evidence type="ECO:0000313" key="2">
    <source>
        <dbReference type="Proteomes" id="UP001266305"/>
    </source>
</evidence>